<accession>A0A0G9KNQ3</accession>
<sequence>MKRILLVLFIMLSGVFATDFWESSWNRGETSYIITNKLNERLSFTCSSEYAHSSVQNSNGNFVGTEKEIISVILNENNKITIPAKIEKGAFKTQHDAWYDLVYDISISKSIRVIINEQEFIFKPNNSKSIENISTNCREYFNL</sequence>
<name>A0A0G9KNQ3_9BACT</name>
<comment type="caution">
    <text evidence="1">The sequence shown here is derived from an EMBL/GenBank/DDBJ whole genome shotgun (WGS) entry which is preliminary data.</text>
</comment>
<evidence type="ECO:0000313" key="2">
    <source>
        <dbReference type="Proteomes" id="UP000035154"/>
    </source>
</evidence>
<dbReference type="PATRIC" id="fig|1447263.3.peg.2012"/>
<dbReference type="RefSeq" id="WP_046998784.1">
    <property type="nucleotide sequence ID" value="NZ_JAIW01000063.1"/>
</dbReference>
<evidence type="ECO:0000313" key="1">
    <source>
        <dbReference type="EMBL" id="KLE08179.1"/>
    </source>
</evidence>
<dbReference type="EMBL" id="JAIW01000063">
    <property type="protein sequence ID" value="KLE08179.1"/>
    <property type="molecule type" value="Genomic_DNA"/>
</dbReference>
<proteinExistence type="predicted"/>
<reference evidence="1 2" key="1">
    <citation type="submission" date="2014-01" db="EMBL/GenBank/DDBJ databases">
        <title>Development of a Comparative Genomic Fingerprinting Assay for High Resolution Genotyping of Arcobacter butzleri.</title>
        <authorList>
            <person name="Webb A.L."/>
            <person name="Inglis G.D."/>
            <person name="Kruczkiewicz P."/>
            <person name="Selinger L.B."/>
            <person name="Taboada E.N."/>
        </authorList>
    </citation>
    <scope>NUCLEOTIDE SEQUENCE [LARGE SCALE GENOMIC DNA]</scope>
    <source>
        <strain evidence="1 2">L355</strain>
    </source>
</reference>
<dbReference type="AlphaFoldDB" id="A0A0G9KNQ3"/>
<protein>
    <submittedName>
        <fullName evidence="1">Uncharacterized protein</fullName>
    </submittedName>
</protein>
<dbReference type="Proteomes" id="UP000035154">
    <property type="component" value="Unassembled WGS sequence"/>
</dbReference>
<gene>
    <name evidence="1" type="ORF">AF80_10315</name>
</gene>
<organism evidence="1 2">
    <name type="scientific">Aliarcobacter butzleri L355</name>
    <dbReference type="NCBI Taxonomy" id="1447263"/>
    <lineage>
        <taxon>Bacteria</taxon>
        <taxon>Pseudomonadati</taxon>
        <taxon>Campylobacterota</taxon>
        <taxon>Epsilonproteobacteria</taxon>
        <taxon>Campylobacterales</taxon>
        <taxon>Arcobacteraceae</taxon>
        <taxon>Aliarcobacter</taxon>
    </lineage>
</organism>